<feature type="compositionally biased region" description="Basic residues" evidence="1">
    <location>
        <begin position="92"/>
        <end position="103"/>
    </location>
</feature>
<reference evidence="2" key="1">
    <citation type="journal article" date="2021" name="Nat. Commun.">
        <title>Genetic determinants of endophytism in the Arabidopsis root mycobiome.</title>
        <authorList>
            <person name="Mesny F."/>
            <person name="Miyauchi S."/>
            <person name="Thiergart T."/>
            <person name="Pickel B."/>
            <person name="Atanasova L."/>
            <person name="Karlsson M."/>
            <person name="Huettel B."/>
            <person name="Barry K.W."/>
            <person name="Haridas S."/>
            <person name="Chen C."/>
            <person name="Bauer D."/>
            <person name="Andreopoulos W."/>
            <person name="Pangilinan J."/>
            <person name="LaButti K."/>
            <person name="Riley R."/>
            <person name="Lipzen A."/>
            <person name="Clum A."/>
            <person name="Drula E."/>
            <person name="Henrissat B."/>
            <person name="Kohler A."/>
            <person name="Grigoriev I.V."/>
            <person name="Martin F.M."/>
            <person name="Hacquard S."/>
        </authorList>
    </citation>
    <scope>NUCLEOTIDE SEQUENCE</scope>
    <source>
        <strain evidence="2">MPI-CAGE-CH-0235</strain>
    </source>
</reference>
<dbReference type="Proteomes" id="UP000813444">
    <property type="component" value="Unassembled WGS sequence"/>
</dbReference>
<name>A0A8K0T1C8_9HYPO</name>
<evidence type="ECO:0000256" key="1">
    <source>
        <dbReference type="SAM" id="MobiDB-lite"/>
    </source>
</evidence>
<proteinExistence type="predicted"/>
<dbReference type="Gene3D" id="2.150.10.10">
    <property type="entry name" value="Serralysin-like metalloprotease, C-terminal"/>
    <property type="match status" value="1"/>
</dbReference>
<protein>
    <submittedName>
        <fullName evidence="2">Uncharacterized protein</fullName>
    </submittedName>
</protein>
<feature type="compositionally biased region" description="Basic and acidic residues" evidence="1">
    <location>
        <begin position="104"/>
        <end position="125"/>
    </location>
</feature>
<feature type="compositionally biased region" description="Low complexity" evidence="1">
    <location>
        <begin position="345"/>
        <end position="365"/>
    </location>
</feature>
<keyword evidence="3" id="KW-1185">Reference proteome</keyword>
<organism evidence="2 3">
    <name type="scientific">Stachybotrys elegans</name>
    <dbReference type="NCBI Taxonomy" id="80388"/>
    <lineage>
        <taxon>Eukaryota</taxon>
        <taxon>Fungi</taxon>
        <taxon>Dikarya</taxon>
        <taxon>Ascomycota</taxon>
        <taxon>Pezizomycotina</taxon>
        <taxon>Sordariomycetes</taxon>
        <taxon>Hypocreomycetidae</taxon>
        <taxon>Hypocreales</taxon>
        <taxon>Stachybotryaceae</taxon>
        <taxon>Stachybotrys</taxon>
    </lineage>
</organism>
<sequence length="528" mass="57494">MCVFFRFRRLCGCLTGEWSFTPCDRVQPDIDLSSLDFPAKCAAKRKNAGTRYDSGKCDECVRRGGWRAYIRKISEERRRLKQEKQKFDDDRKKRRRRRKKKKGEGRERSVRREGEANETRNDGEASHNTVSRINNSASIYSISSSSSSTSSDESTTPEPAEPRSQGSVSPPTRNLRGPLLIDFCEPPSSHLGDSNGATPTEYRMSPPRDDSYEILPTHSDNPSVSDSQETPPIQRLTYPPRASSETSSTPNSETSPSGESHETLGEANGTSSEAEEARSEAQETNDEVSESDSEVSESDSEASESDSEISESDSEISESDSEISETDSEVSESDSEISESDSEVSESGSEVSESGSEVSESNSEVPESDNEAPSSNAEASGSDNNNSSSDGGVPIHSNETLDSYDDDLGGEDQESISHDTDSASSSESRHTTPVLTLHGDPMFWEISDEASESSREPEYTPPGSSNEAFESSSEPEYTPPESSNEGLESSSEPEYTPTESSNEASESSINSWRTALERIGVGNTVNES</sequence>
<feature type="compositionally biased region" description="Polar residues" evidence="1">
    <location>
        <begin position="218"/>
        <end position="231"/>
    </location>
</feature>
<dbReference type="InterPro" id="IPR011049">
    <property type="entry name" value="Serralysin-like_metalloprot_C"/>
</dbReference>
<gene>
    <name evidence="2" type="ORF">B0I35DRAFT_140604</name>
</gene>
<evidence type="ECO:0000313" key="3">
    <source>
        <dbReference type="Proteomes" id="UP000813444"/>
    </source>
</evidence>
<accession>A0A8K0T1C8</accession>
<dbReference type="EMBL" id="JAGPNK010000002">
    <property type="protein sequence ID" value="KAH7326654.1"/>
    <property type="molecule type" value="Genomic_DNA"/>
</dbReference>
<comment type="caution">
    <text evidence="2">The sequence shown here is derived from an EMBL/GenBank/DDBJ whole genome shotgun (WGS) entry which is preliminary data.</text>
</comment>
<feature type="compositionally biased region" description="Low complexity" evidence="1">
    <location>
        <begin position="374"/>
        <end position="392"/>
    </location>
</feature>
<feature type="compositionally biased region" description="Low complexity" evidence="1">
    <location>
        <begin position="131"/>
        <end position="156"/>
    </location>
</feature>
<feature type="compositionally biased region" description="Acidic residues" evidence="1">
    <location>
        <begin position="283"/>
        <end position="344"/>
    </location>
</feature>
<dbReference type="AlphaFoldDB" id="A0A8K0T1C8"/>
<feature type="compositionally biased region" description="Basic and acidic residues" evidence="1">
    <location>
        <begin position="81"/>
        <end position="91"/>
    </location>
</feature>
<feature type="compositionally biased region" description="Acidic residues" evidence="1">
    <location>
        <begin position="402"/>
        <end position="414"/>
    </location>
</feature>
<feature type="compositionally biased region" description="Low complexity" evidence="1">
    <location>
        <begin position="470"/>
        <end position="511"/>
    </location>
</feature>
<evidence type="ECO:0000313" key="2">
    <source>
        <dbReference type="EMBL" id="KAH7326654.1"/>
    </source>
</evidence>
<feature type="compositionally biased region" description="Low complexity" evidence="1">
    <location>
        <begin position="243"/>
        <end position="258"/>
    </location>
</feature>
<feature type="region of interest" description="Disordered" evidence="1">
    <location>
        <begin position="81"/>
        <end position="511"/>
    </location>
</feature>